<name>A0A830B139_9LAMI</name>
<keyword evidence="4" id="KW-0597">Phosphoprotein</keyword>
<dbReference type="PANTHER" id="PTHR43874">
    <property type="entry name" value="TWO-COMPONENT RESPONSE REGULATOR"/>
    <property type="match status" value="1"/>
</dbReference>
<dbReference type="GO" id="GO:0009736">
    <property type="term" value="P:cytokinin-activated signaling pathway"/>
    <property type="evidence" value="ECO:0007669"/>
    <property type="project" value="InterPro"/>
</dbReference>
<comment type="caution">
    <text evidence="6">The sequence shown here is derived from an EMBL/GenBank/DDBJ whole genome shotgun (WGS) entry which is preliminary data.</text>
</comment>
<evidence type="ECO:0000256" key="2">
    <source>
        <dbReference type="ARBA" id="ARBA00023015"/>
    </source>
</evidence>
<feature type="modified residue" description="4-aspartylphosphate" evidence="4">
    <location>
        <position position="15"/>
    </location>
</feature>
<feature type="domain" description="Response regulatory" evidence="5">
    <location>
        <begin position="1"/>
        <end position="83"/>
    </location>
</feature>
<accession>A0A830B139</accession>
<organism evidence="6 7">
    <name type="scientific">Phtheirospermum japonicum</name>
    <dbReference type="NCBI Taxonomy" id="374723"/>
    <lineage>
        <taxon>Eukaryota</taxon>
        <taxon>Viridiplantae</taxon>
        <taxon>Streptophyta</taxon>
        <taxon>Embryophyta</taxon>
        <taxon>Tracheophyta</taxon>
        <taxon>Spermatophyta</taxon>
        <taxon>Magnoliopsida</taxon>
        <taxon>eudicotyledons</taxon>
        <taxon>Gunneridae</taxon>
        <taxon>Pentapetalae</taxon>
        <taxon>asterids</taxon>
        <taxon>lamiids</taxon>
        <taxon>Lamiales</taxon>
        <taxon>Orobanchaceae</taxon>
        <taxon>Orobanchaceae incertae sedis</taxon>
        <taxon>Phtheirospermum</taxon>
    </lineage>
</organism>
<dbReference type="Gene3D" id="3.40.50.2300">
    <property type="match status" value="1"/>
</dbReference>
<dbReference type="SUPFAM" id="SSF52172">
    <property type="entry name" value="CheY-like"/>
    <property type="match status" value="1"/>
</dbReference>
<evidence type="ECO:0000259" key="5">
    <source>
        <dbReference type="PROSITE" id="PS50110"/>
    </source>
</evidence>
<evidence type="ECO:0000313" key="6">
    <source>
        <dbReference type="EMBL" id="GFP80767.1"/>
    </source>
</evidence>
<dbReference type="Proteomes" id="UP000653305">
    <property type="component" value="Unassembled WGS sequence"/>
</dbReference>
<keyword evidence="1" id="KW-0902">Two-component regulatory system</keyword>
<dbReference type="InterPro" id="IPR045279">
    <property type="entry name" value="ARR-like"/>
</dbReference>
<evidence type="ECO:0000256" key="3">
    <source>
        <dbReference type="ARBA" id="ARBA00023163"/>
    </source>
</evidence>
<keyword evidence="2" id="KW-0805">Transcription regulation</keyword>
<keyword evidence="7" id="KW-1185">Reference proteome</keyword>
<keyword evidence="3" id="KW-0804">Transcription</keyword>
<dbReference type="InterPro" id="IPR001789">
    <property type="entry name" value="Sig_transdc_resp-reg_receiver"/>
</dbReference>
<reference evidence="6" key="1">
    <citation type="submission" date="2020-07" db="EMBL/GenBank/DDBJ databases">
        <title>Ethylene signaling mediates host invasion by parasitic plants.</title>
        <authorList>
            <person name="Yoshida S."/>
        </authorList>
    </citation>
    <scope>NUCLEOTIDE SEQUENCE</scope>
    <source>
        <strain evidence="6">Okayama</strain>
    </source>
</reference>
<dbReference type="PANTHER" id="PTHR43874:SF99">
    <property type="entry name" value="TWO-COMPONENT RESPONSE REGULATOR ARR16"/>
    <property type="match status" value="1"/>
</dbReference>
<dbReference type="InterPro" id="IPR011006">
    <property type="entry name" value="CheY-like_superfamily"/>
</dbReference>
<gene>
    <name evidence="6" type="ORF">PHJA_000220000</name>
</gene>
<dbReference type="GO" id="GO:0000160">
    <property type="term" value="P:phosphorelay signal transduction system"/>
    <property type="evidence" value="ECO:0007669"/>
    <property type="project" value="UniProtKB-KW"/>
</dbReference>
<protein>
    <submittedName>
        <fullName evidence="6">Two-component response regulator arr17</fullName>
    </submittedName>
</protein>
<dbReference type="AlphaFoldDB" id="A0A830B139"/>
<evidence type="ECO:0000313" key="7">
    <source>
        <dbReference type="Proteomes" id="UP000653305"/>
    </source>
</evidence>
<evidence type="ECO:0000256" key="4">
    <source>
        <dbReference type="PROSITE-ProRule" id="PRU00169"/>
    </source>
</evidence>
<dbReference type="EMBL" id="BMAC01000023">
    <property type="protein sequence ID" value="GFP80767.1"/>
    <property type="molecule type" value="Genomic_DNA"/>
</dbReference>
<proteinExistence type="predicted"/>
<sequence>MITKQIPKVNLVCSDYHMPPGMTGYELLKKIKQESAATKDVPVVIVSSDAETTRAHECLKAGAAMFIPKPLKSADVENLMKLV</sequence>
<dbReference type="Pfam" id="PF00072">
    <property type="entry name" value="Response_reg"/>
    <property type="match status" value="1"/>
</dbReference>
<evidence type="ECO:0000256" key="1">
    <source>
        <dbReference type="ARBA" id="ARBA00023012"/>
    </source>
</evidence>
<dbReference type="PROSITE" id="PS50110">
    <property type="entry name" value="RESPONSE_REGULATORY"/>
    <property type="match status" value="1"/>
</dbReference>
<dbReference type="OrthoDB" id="60033at2759"/>